<dbReference type="AlphaFoldDB" id="A0A1L7WSX9"/>
<accession>A0A1L7WSX9</accession>
<protein>
    <recommendedName>
        <fullName evidence="4">Mating-type switching protein swi10</fullName>
    </recommendedName>
</protein>
<evidence type="ECO:0008006" key="4">
    <source>
        <dbReference type="Google" id="ProtNLM"/>
    </source>
</evidence>
<sequence length="275" mass="31149">MYSAVETHDEPLPATPPRRRMRSKTPVFAIGQLERNSLVRKCDRAMDLAEEYQSQLPPRAYTPFCEAEIPKHTPNRLRKIKCQFSLRDLVKEDQKPRPRHSMTYSDADTLVGSESPASLPSPTEEKEKIRIFPLQNAGATPPHVTQAYEEVVAEMDHNIGLKICADLLTNELASALYCHHPAETVERASGLQIMLMIESYETVQQQVRQKLYDAHVTGGNEKHMKMVDEILDHWLQVLYSVYDLSQESIDLAKLSLKDESLAPPRLADLTETGEG</sequence>
<feature type="compositionally biased region" description="Basic and acidic residues" evidence="1">
    <location>
        <begin position="1"/>
        <end position="11"/>
    </location>
</feature>
<keyword evidence="3" id="KW-1185">Reference proteome</keyword>
<proteinExistence type="predicted"/>
<evidence type="ECO:0000313" key="2">
    <source>
        <dbReference type="EMBL" id="CZR55888.1"/>
    </source>
</evidence>
<gene>
    <name evidence="2" type="ORF">PAC_05776</name>
</gene>
<evidence type="ECO:0000256" key="1">
    <source>
        <dbReference type="SAM" id="MobiDB-lite"/>
    </source>
</evidence>
<dbReference type="Proteomes" id="UP000184330">
    <property type="component" value="Unassembled WGS sequence"/>
</dbReference>
<reference evidence="2 3" key="1">
    <citation type="submission" date="2016-03" db="EMBL/GenBank/DDBJ databases">
        <authorList>
            <person name="Ploux O."/>
        </authorList>
    </citation>
    <scope>NUCLEOTIDE SEQUENCE [LARGE SCALE GENOMIC DNA]</scope>
    <source>
        <strain evidence="2 3">UAMH 11012</strain>
    </source>
</reference>
<evidence type="ECO:0000313" key="3">
    <source>
        <dbReference type="Proteomes" id="UP000184330"/>
    </source>
</evidence>
<feature type="region of interest" description="Disordered" evidence="1">
    <location>
        <begin position="1"/>
        <end position="20"/>
    </location>
</feature>
<dbReference type="EMBL" id="FJOG01000007">
    <property type="protein sequence ID" value="CZR55888.1"/>
    <property type="molecule type" value="Genomic_DNA"/>
</dbReference>
<organism evidence="2 3">
    <name type="scientific">Phialocephala subalpina</name>
    <dbReference type="NCBI Taxonomy" id="576137"/>
    <lineage>
        <taxon>Eukaryota</taxon>
        <taxon>Fungi</taxon>
        <taxon>Dikarya</taxon>
        <taxon>Ascomycota</taxon>
        <taxon>Pezizomycotina</taxon>
        <taxon>Leotiomycetes</taxon>
        <taxon>Helotiales</taxon>
        <taxon>Mollisiaceae</taxon>
        <taxon>Phialocephala</taxon>
        <taxon>Phialocephala fortinii species complex</taxon>
    </lineage>
</organism>
<feature type="region of interest" description="Disordered" evidence="1">
    <location>
        <begin position="92"/>
        <end position="125"/>
    </location>
</feature>
<name>A0A1L7WSX9_9HELO</name>
<dbReference type="OrthoDB" id="5232891at2759"/>